<dbReference type="RefSeq" id="WP_111932039.1">
    <property type="nucleotide sequence ID" value="NZ_CADFFP010000008.1"/>
</dbReference>
<evidence type="ECO:0000313" key="3">
    <source>
        <dbReference type="Proteomes" id="UP000248918"/>
    </source>
</evidence>
<sequence>MKLAACIGIAVAGLALGYCEETRADSESEVQTSQQTATPTDTCDVKRPVVMFNRWQEDWSVLKNPCVPREPLDSLKYIPLGGDPYSYLSLGANLRERFEVSETPLFGLSPARSDSSLIQRAQVHADAHVGEYLQFFVQLEDARAFDKDQVKTTDKNPLDLEQAFAAWVSPLGPGTIKLRVGRQEMAFDLQRFISVRDGPNVRQAYDALWADYEYQKWRFIGYATRPVQYRDISAFDDTSNRHLTFSGVRFERKDVGLGDLSGYYSLYTRAGAQFIDAQGEEHRNVFDLRYTGKVSATDWDVESMYQTGYVGDKTIAAWAVGSLFGYTLDTPWAPRFGLQVDAASGDRHLNDSRVETFNPLFPNGYYFTLAGYTGYANLIHVKPSITLKPSSKLALLFAVGLQWRMSTNDAIYQQGSAVVPGTAGHGTRWTGAYAQIRADWTVAANLIASVEAVHFRVGDSIRELGGSNSDYVGVELKYGW</sequence>
<name>A0A329CHL4_9BURK</name>
<dbReference type="InterPro" id="IPR025388">
    <property type="entry name" value="Alginate_export_dom"/>
</dbReference>
<reference evidence="2 3" key="1">
    <citation type="submission" date="2018-06" db="EMBL/GenBank/DDBJ databases">
        <title>Genomic Encyclopedia of Type Strains, Phase III (KMG-III): the genomes of soil and plant-associated and newly described type strains.</title>
        <authorList>
            <person name="Whitman W."/>
        </authorList>
    </citation>
    <scope>NUCLEOTIDE SEQUENCE [LARGE SCALE GENOMIC DNA]</scope>
    <source>
        <strain evidence="2 3">LMG 23644</strain>
    </source>
</reference>
<gene>
    <name evidence="2" type="ORF">BX591_10778</name>
</gene>
<dbReference type="OrthoDB" id="311329at2"/>
<comment type="caution">
    <text evidence="2">The sequence shown here is derived from an EMBL/GenBank/DDBJ whole genome shotgun (WGS) entry which is preliminary data.</text>
</comment>
<dbReference type="Pfam" id="PF13372">
    <property type="entry name" value="Alginate_exp"/>
    <property type="match status" value="1"/>
</dbReference>
<evidence type="ECO:0000259" key="1">
    <source>
        <dbReference type="Pfam" id="PF13372"/>
    </source>
</evidence>
<accession>A0A329CHL4</accession>
<organism evidence="2 3">
    <name type="scientific">Paraburkholderia bryophila</name>
    <dbReference type="NCBI Taxonomy" id="420952"/>
    <lineage>
        <taxon>Bacteria</taxon>
        <taxon>Pseudomonadati</taxon>
        <taxon>Pseudomonadota</taxon>
        <taxon>Betaproteobacteria</taxon>
        <taxon>Burkholderiales</taxon>
        <taxon>Burkholderiaceae</taxon>
        <taxon>Paraburkholderia</taxon>
    </lineage>
</organism>
<evidence type="ECO:0000313" key="2">
    <source>
        <dbReference type="EMBL" id="RAS33161.1"/>
    </source>
</evidence>
<dbReference type="EMBL" id="QLTK01000007">
    <property type="protein sequence ID" value="RAS33161.1"/>
    <property type="molecule type" value="Genomic_DNA"/>
</dbReference>
<dbReference type="AlphaFoldDB" id="A0A329CHL4"/>
<proteinExistence type="predicted"/>
<feature type="domain" description="Alginate export" evidence="1">
    <location>
        <begin position="87"/>
        <end position="474"/>
    </location>
</feature>
<dbReference type="Gene3D" id="2.40.160.100">
    <property type="match status" value="1"/>
</dbReference>
<dbReference type="Proteomes" id="UP000248918">
    <property type="component" value="Unassembled WGS sequence"/>
</dbReference>
<dbReference type="InterPro" id="IPR053728">
    <property type="entry name" value="Alginate_Permeability_Chnl"/>
</dbReference>
<protein>
    <submittedName>
        <fullName evidence="2">Alginate export protein</fullName>
    </submittedName>
</protein>